<evidence type="ECO:0000313" key="1">
    <source>
        <dbReference type="EMBL" id="QZP38130.1"/>
    </source>
</evidence>
<proteinExistence type="predicted"/>
<dbReference type="GeneID" id="67177059"/>
<sequence>MRPKGKLFALLTIFAAIGLVTASGAFTTVQADRTANVEVSGDSSALIGITENESTSLANLNTDDGEATFEFGNSSHGLNQNATTSLTPIADITNNGDEDVELTISFSDLPENWGVTAVDGGNNTISETTTLTPGESIAFGLVFDIPSQSITESEGFSFTIEINADSSEA</sequence>
<gene>
    <name evidence="1" type="ORF">K6T50_02915</name>
</gene>
<dbReference type="EMBL" id="CP081958">
    <property type="protein sequence ID" value="QZP38130.1"/>
    <property type="molecule type" value="Genomic_DNA"/>
</dbReference>
<dbReference type="AlphaFoldDB" id="A0A8T8WE51"/>
<dbReference type="KEGG" id="hmp:K6T50_02915"/>
<dbReference type="RefSeq" id="WP_222607933.1">
    <property type="nucleotide sequence ID" value="NZ_CP081958.1"/>
</dbReference>
<reference evidence="1 2" key="1">
    <citation type="journal article" date="2021" name="Int. J. Syst. Evol. Microbiol.">
        <title>Halobaculum halophilum sp. nov. and Halobaculum salinum sp. nov., isolated from salt lake and saline soil.</title>
        <authorList>
            <person name="Cui H.L."/>
            <person name="Shi X.W."/>
            <person name="Yin X.M."/>
            <person name="Yang X.Y."/>
            <person name="Hou J."/>
            <person name="Zhu L."/>
        </authorList>
    </citation>
    <scope>NUCLEOTIDE SEQUENCE [LARGE SCALE GENOMIC DNA]</scope>
    <source>
        <strain evidence="1 2">NBRC 109044</strain>
    </source>
</reference>
<evidence type="ECO:0000313" key="2">
    <source>
        <dbReference type="Proteomes" id="UP000826254"/>
    </source>
</evidence>
<dbReference type="Proteomes" id="UP000826254">
    <property type="component" value="Chromosome"/>
</dbReference>
<organism evidence="1 2">
    <name type="scientific">Halobaculum magnesiiphilum</name>
    <dbReference type="NCBI Taxonomy" id="1017351"/>
    <lineage>
        <taxon>Archaea</taxon>
        <taxon>Methanobacteriati</taxon>
        <taxon>Methanobacteriota</taxon>
        <taxon>Stenosarchaea group</taxon>
        <taxon>Halobacteria</taxon>
        <taxon>Halobacteriales</taxon>
        <taxon>Haloferacaceae</taxon>
        <taxon>Halobaculum</taxon>
    </lineage>
</organism>
<accession>A0A8T8WE51</accession>
<protein>
    <submittedName>
        <fullName evidence="1">Uncharacterized protein</fullName>
    </submittedName>
</protein>
<name>A0A8T8WE51_9EURY</name>
<keyword evidence="2" id="KW-1185">Reference proteome</keyword>